<dbReference type="InterPro" id="IPR006140">
    <property type="entry name" value="D-isomer_DH_NAD-bd"/>
</dbReference>
<gene>
    <name evidence="7" type="ORF">AA20_05935</name>
</gene>
<name>A0A0G9K3F9_9BACT</name>
<dbReference type="InterPro" id="IPR050418">
    <property type="entry name" value="D-iso_2-hydroxyacid_DH_PdxB"/>
</dbReference>
<dbReference type="PANTHER" id="PTHR43761:SF1">
    <property type="entry name" value="D-ISOMER SPECIFIC 2-HYDROXYACID DEHYDROGENASE CATALYTIC DOMAIN-CONTAINING PROTEIN-RELATED"/>
    <property type="match status" value="1"/>
</dbReference>
<dbReference type="Gene3D" id="3.40.50.720">
    <property type="entry name" value="NAD(P)-binding Rossmann-like Domain"/>
    <property type="match status" value="2"/>
</dbReference>
<keyword evidence="3" id="KW-0520">NAD</keyword>
<dbReference type="Proteomes" id="UP000035514">
    <property type="component" value="Unassembled WGS sequence"/>
</dbReference>
<dbReference type="GO" id="GO:0050578">
    <property type="term" value="F:(2R)-2-hydroxyacid dehydrogenase (NADP+) activity"/>
    <property type="evidence" value="ECO:0007669"/>
    <property type="project" value="UniProtKB-EC"/>
</dbReference>
<dbReference type="GO" id="GO:0051287">
    <property type="term" value="F:NAD binding"/>
    <property type="evidence" value="ECO:0007669"/>
    <property type="project" value="InterPro"/>
</dbReference>
<dbReference type="SUPFAM" id="SSF51735">
    <property type="entry name" value="NAD(P)-binding Rossmann-fold domains"/>
    <property type="match status" value="1"/>
</dbReference>
<comment type="similarity">
    <text evidence="1 4">Belongs to the D-isomer specific 2-hydroxyacid dehydrogenase family.</text>
</comment>
<dbReference type="SUPFAM" id="SSF52283">
    <property type="entry name" value="Formate/glycerate dehydrogenase catalytic domain-like"/>
    <property type="match status" value="1"/>
</dbReference>
<protein>
    <submittedName>
        <fullName evidence="7">2-hydroxyacid dehydrogenase</fullName>
        <ecNumber evidence="7">1.1.1.272</ecNumber>
    </submittedName>
</protein>
<evidence type="ECO:0000256" key="3">
    <source>
        <dbReference type="ARBA" id="ARBA00023027"/>
    </source>
</evidence>
<dbReference type="EC" id="1.1.1.272" evidence="7"/>
<dbReference type="NCBIfam" id="NF006263">
    <property type="entry name" value="PRK08410.1"/>
    <property type="match status" value="1"/>
</dbReference>
<dbReference type="AlphaFoldDB" id="A0A0G9K3F9"/>
<dbReference type="PANTHER" id="PTHR43761">
    <property type="entry name" value="D-ISOMER SPECIFIC 2-HYDROXYACID DEHYDROGENASE FAMILY PROTEIN (AFU_ORTHOLOGUE AFUA_1G13630)"/>
    <property type="match status" value="1"/>
</dbReference>
<dbReference type="EMBL" id="JAIQ01000085">
    <property type="protein sequence ID" value="KLE00365.1"/>
    <property type="molecule type" value="Genomic_DNA"/>
</dbReference>
<proteinExistence type="inferred from homology"/>
<organism evidence="7 8">
    <name type="scientific">Aliarcobacter butzleri L348</name>
    <dbReference type="NCBI Taxonomy" id="1447256"/>
    <lineage>
        <taxon>Bacteria</taxon>
        <taxon>Pseudomonadati</taxon>
        <taxon>Campylobacterota</taxon>
        <taxon>Epsilonproteobacteria</taxon>
        <taxon>Campylobacterales</taxon>
        <taxon>Arcobacteraceae</taxon>
        <taxon>Aliarcobacter</taxon>
    </lineage>
</organism>
<dbReference type="InterPro" id="IPR006139">
    <property type="entry name" value="D-isomer_2_OHA_DH_cat_dom"/>
</dbReference>
<evidence type="ECO:0000256" key="1">
    <source>
        <dbReference type="ARBA" id="ARBA00005854"/>
    </source>
</evidence>
<evidence type="ECO:0000259" key="6">
    <source>
        <dbReference type="Pfam" id="PF02826"/>
    </source>
</evidence>
<dbReference type="PROSITE" id="PS00671">
    <property type="entry name" value="D_2_HYDROXYACID_DH_3"/>
    <property type="match status" value="1"/>
</dbReference>
<accession>A0A0G9K3F9</accession>
<evidence type="ECO:0000256" key="2">
    <source>
        <dbReference type="ARBA" id="ARBA00023002"/>
    </source>
</evidence>
<dbReference type="Pfam" id="PF02826">
    <property type="entry name" value="2-Hacid_dh_C"/>
    <property type="match status" value="1"/>
</dbReference>
<dbReference type="PATRIC" id="fig|1447256.3.peg.1156"/>
<feature type="domain" description="D-isomer specific 2-hydroxyacid dehydrogenase catalytic" evidence="5">
    <location>
        <begin position="15"/>
        <end position="310"/>
    </location>
</feature>
<evidence type="ECO:0000259" key="5">
    <source>
        <dbReference type="Pfam" id="PF00389"/>
    </source>
</evidence>
<comment type="caution">
    <text evidence="7">The sequence shown here is derived from an EMBL/GenBank/DDBJ whole genome shotgun (WGS) entry which is preliminary data.</text>
</comment>
<dbReference type="RefSeq" id="WP_046996660.1">
    <property type="nucleotide sequence ID" value="NZ_JAIQ01000085.1"/>
</dbReference>
<reference evidence="7 8" key="1">
    <citation type="submission" date="2014-01" db="EMBL/GenBank/DDBJ databases">
        <title>Development of a Comparative Genomic Fingerprinting Assay for High Resolution Genotyping of Arcobacter butzleri.</title>
        <authorList>
            <person name="Webb A.L."/>
            <person name="Inglis G.D."/>
            <person name="Kruczkiewicz P."/>
            <person name="Selinger L.B."/>
            <person name="Taboada E.N."/>
        </authorList>
    </citation>
    <scope>NUCLEOTIDE SEQUENCE [LARGE SCALE GENOMIC DNA]</scope>
    <source>
        <strain evidence="7 8">L348</strain>
    </source>
</reference>
<keyword evidence="2 4" id="KW-0560">Oxidoreductase</keyword>
<dbReference type="Pfam" id="PF00389">
    <property type="entry name" value="2-Hacid_dh"/>
    <property type="match status" value="1"/>
</dbReference>
<sequence length="310" mass="34868">MQIVILDRATLGFDIDVNIFSKFGNVTSYDSTKENETAQRVKNADIVLTNKVVIGKNEIDNSNIKLICITATGMNNVDLEYAKEKNIAVKNVAGYSTSSVVQVGFSMILYFVQKLNYYKKYVDEGNWQKNELFTHIDEPFFELDKKRVGIIGLGEIGRNFAKKAKAFDCEVVYYSTSGKNSNSEYKSISLEELLKTSDIISIHAPLNENTKNLLTYENMKNMKDGAILLNLGRGGIINESDLAKLIDEKEIYCGIDVVSKEPIEKSNPLLKVKNKNRLLLTPHIGWASIEARTRLVNMVAKNIEDFIDGK</sequence>
<feature type="domain" description="D-isomer specific 2-hydroxyacid dehydrogenase NAD-binding" evidence="6">
    <location>
        <begin position="105"/>
        <end position="285"/>
    </location>
</feature>
<evidence type="ECO:0000313" key="8">
    <source>
        <dbReference type="Proteomes" id="UP000035514"/>
    </source>
</evidence>
<evidence type="ECO:0000313" key="7">
    <source>
        <dbReference type="EMBL" id="KLE00365.1"/>
    </source>
</evidence>
<evidence type="ECO:0000256" key="4">
    <source>
        <dbReference type="RuleBase" id="RU003719"/>
    </source>
</evidence>
<dbReference type="InterPro" id="IPR036291">
    <property type="entry name" value="NAD(P)-bd_dom_sf"/>
</dbReference>
<dbReference type="InterPro" id="IPR029753">
    <property type="entry name" value="D-isomer_DH_CS"/>
</dbReference>